<evidence type="ECO:0000313" key="3">
    <source>
        <dbReference type="Proteomes" id="UP000439903"/>
    </source>
</evidence>
<dbReference type="Pfam" id="PF00069">
    <property type="entry name" value="Pkinase"/>
    <property type="match status" value="1"/>
</dbReference>
<feature type="domain" description="Protein kinase" evidence="1">
    <location>
        <begin position="89"/>
        <end position="305"/>
    </location>
</feature>
<name>A0A8H4ACQ9_GIGMA</name>
<evidence type="ECO:0000259" key="1">
    <source>
        <dbReference type="PROSITE" id="PS50011"/>
    </source>
</evidence>
<accession>A0A8H4ACQ9</accession>
<dbReference type="InterPro" id="IPR008266">
    <property type="entry name" value="Tyr_kinase_AS"/>
</dbReference>
<dbReference type="GO" id="GO:0004672">
    <property type="term" value="F:protein kinase activity"/>
    <property type="evidence" value="ECO:0007669"/>
    <property type="project" value="InterPro"/>
</dbReference>
<sequence>MLEKYFCNGDKENKTANWLSSKCESAKGQEYMESESALTSKYDNLISNIWDTLKRGVAFKIDKNRKVKEHTAEEKAHSSNFSKARDELLGRMGNWNNLFYGQVPYLLSYAAAGESLQFFAITSKKQLTPISGRYDLLSPLGNFKLLVTIYDFLHEYGISLYKVIKWNNNTYVTIVSEEIVLKEIKCFNEYILPVCHKHLPYNEKELRDAISAILNALNLLHRRDLVHRDICWDNVLISNGIWLQSDYEHAGRNGQKPNFHIDHWPENAYNLYDRKCDLFLVGKLFDQLSFNFSLDAQELCGYLKQ</sequence>
<keyword evidence="3" id="KW-1185">Reference proteome</keyword>
<dbReference type="Proteomes" id="UP000439903">
    <property type="component" value="Unassembled WGS sequence"/>
</dbReference>
<dbReference type="SUPFAM" id="SSF56112">
    <property type="entry name" value="Protein kinase-like (PK-like)"/>
    <property type="match status" value="1"/>
</dbReference>
<evidence type="ECO:0000313" key="2">
    <source>
        <dbReference type="EMBL" id="KAF0479573.1"/>
    </source>
</evidence>
<dbReference type="OrthoDB" id="2436484at2759"/>
<protein>
    <submittedName>
        <fullName evidence="2">Crinkler family protein</fullName>
    </submittedName>
</protein>
<dbReference type="GO" id="GO:0005524">
    <property type="term" value="F:ATP binding"/>
    <property type="evidence" value="ECO:0007669"/>
    <property type="project" value="InterPro"/>
</dbReference>
<dbReference type="PROSITE" id="PS00109">
    <property type="entry name" value="PROTEIN_KINASE_TYR"/>
    <property type="match status" value="1"/>
</dbReference>
<organism evidence="2 3">
    <name type="scientific">Gigaspora margarita</name>
    <dbReference type="NCBI Taxonomy" id="4874"/>
    <lineage>
        <taxon>Eukaryota</taxon>
        <taxon>Fungi</taxon>
        <taxon>Fungi incertae sedis</taxon>
        <taxon>Mucoromycota</taxon>
        <taxon>Glomeromycotina</taxon>
        <taxon>Glomeromycetes</taxon>
        <taxon>Diversisporales</taxon>
        <taxon>Gigasporaceae</taxon>
        <taxon>Gigaspora</taxon>
    </lineage>
</organism>
<dbReference type="InterPro" id="IPR000719">
    <property type="entry name" value="Prot_kinase_dom"/>
</dbReference>
<dbReference type="EMBL" id="WTPW01000789">
    <property type="protein sequence ID" value="KAF0479573.1"/>
    <property type="molecule type" value="Genomic_DNA"/>
</dbReference>
<reference evidence="2 3" key="1">
    <citation type="journal article" date="2019" name="Environ. Microbiol.">
        <title>At the nexus of three kingdoms: the genome of the mycorrhizal fungus Gigaspora margarita provides insights into plant, endobacterial and fungal interactions.</title>
        <authorList>
            <person name="Venice F."/>
            <person name="Ghignone S."/>
            <person name="Salvioli di Fossalunga A."/>
            <person name="Amselem J."/>
            <person name="Novero M."/>
            <person name="Xianan X."/>
            <person name="Sedzielewska Toro K."/>
            <person name="Morin E."/>
            <person name="Lipzen A."/>
            <person name="Grigoriev I.V."/>
            <person name="Henrissat B."/>
            <person name="Martin F.M."/>
            <person name="Bonfante P."/>
        </authorList>
    </citation>
    <scope>NUCLEOTIDE SEQUENCE [LARGE SCALE GENOMIC DNA]</scope>
    <source>
        <strain evidence="2 3">BEG34</strain>
    </source>
</reference>
<dbReference type="AlphaFoldDB" id="A0A8H4ACQ9"/>
<proteinExistence type="predicted"/>
<dbReference type="PROSITE" id="PS50011">
    <property type="entry name" value="PROTEIN_KINASE_DOM"/>
    <property type="match status" value="1"/>
</dbReference>
<dbReference type="InterPro" id="IPR011009">
    <property type="entry name" value="Kinase-like_dom_sf"/>
</dbReference>
<dbReference type="Gene3D" id="1.10.510.10">
    <property type="entry name" value="Transferase(Phosphotransferase) domain 1"/>
    <property type="match status" value="1"/>
</dbReference>
<comment type="caution">
    <text evidence="2">The sequence shown here is derived from an EMBL/GenBank/DDBJ whole genome shotgun (WGS) entry which is preliminary data.</text>
</comment>
<gene>
    <name evidence="2" type="ORF">F8M41_023821</name>
</gene>